<evidence type="ECO:0000313" key="12">
    <source>
        <dbReference type="Proteomes" id="UP000278475"/>
    </source>
</evidence>
<evidence type="ECO:0000256" key="3">
    <source>
        <dbReference type="ARBA" id="ARBA00022598"/>
    </source>
</evidence>
<evidence type="ECO:0000313" key="11">
    <source>
        <dbReference type="Proteomes" id="UP000272051"/>
    </source>
</evidence>
<evidence type="ECO:0000259" key="7">
    <source>
        <dbReference type="Pfam" id="PF01137"/>
    </source>
</evidence>
<feature type="active site" description="Tele-AMP-histidine intermediate" evidence="5">
    <location>
        <position position="317"/>
    </location>
</feature>
<dbReference type="CDD" id="cd00874">
    <property type="entry name" value="RNA_Cyclase_Class_II"/>
    <property type="match status" value="1"/>
</dbReference>
<protein>
    <recommendedName>
        <fullName evidence="2 5">RNA 3'-terminal phosphate cyclase</fullName>
        <shortName evidence="5">RNA cyclase</shortName>
        <shortName evidence="5">RNA-3'-phosphate cyclase</shortName>
        <ecNumber evidence="5 6">6.5.1.4</ecNumber>
    </recommendedName>
</protein>
<dbReference type="SUPFAM" id="SSF52913">
    <property type="entry name" value="RNA 3'-terminal phosphate cyclase, RPTC, insert domain"/>
    <property type="match status" value="1"/>
</dbReference>
<comment type="similarity">
    <text evidence="1 5">Belongs to the RNA 3'-terminal cyclase family. Type 1 subfamily.</text>
</comment>
<feature type="domain" description="RNA 3'-terminal phosphate cyclase insert" evidence="8">
    <location>
        <begin position="182"/>
        <end position="283"/>
    </location>
</feature>
<dbReference type="InterPro" id="IPR023797">
    <property type="entry name" value="RNA3'_phos_cyclase_dom"/>
</dbReference>
<evidence type="ECO:0000256" key="6">
    <source>
        <dbReference type="NCBIfam" id="TIGR03399"/>
    </source>
</evidence>
<dbReference type="Gene3D" id="3.30.360.20">
    <property type="entry name" value="RNA 3'-terminal phosphate cyclase, insert domain"/>
    <property type="match status" value="1"/>
</dbReference>
<dbReference type="Pfam" id="PF05189">
    <property type="entry name" value="RTC_insert"/>
    <property type="match status" value="1"/>
</dbReference>
<dbReference type="InterPro" id="IPR017770">
    <property type="entry name" value="RNA3'_term_phos_cyc_type_1"/>
</dbReference>
<dbReference type="InterPro" id="IPR013792">
    <property type="entry name" value="RNA3'P_cycl/enolpyr_Trfase_a/b"/>
</dbReference>
<dbReference type="FunFam" id="3.30.360.20:FF:000002">
    <property type="entry name" value="RNA terminal phosphate cyclase-like 1"/>
    <property type="match status" value="1"/>
</dbReference>
<evidence type="ECO:0000313" key="9">
    <source>
        <dbReference type="EMBL" id="RLE50760.1"/>
    </source>
</evidence>
<dbReference type="Proteomes" id="UP000278475">
    <property type="component" value="Unassembled WGS sequence"/>
</dbReference>
<dbReference type="PROSITE" id="PS01287">
    <property type="entry name" value="RTC"/>
    <property type="match status" value="1"/>
</dbReference>
<dbReference type="GO" id="GO:0006396">
    <property type="term" value="P:RNA processing"/>
    <property type="evidence" value="ECO:0007669"/>
    <property type="project" value="UniProtKB-UniRule"/>
</dbReference>
<dbReference type="GO" id="GO:0005737">
    <property type="term" value="C:cytoplasm"/>
    <property type="evidence" value="ECO:0007669"/>
    <property type="project" value="UniProtKB-SubCell"/>
</dbReference>
<dbReference type="EC" id="6.5.1.4" evidence="5 6"/>
<feature type="binding site" evidence="5">
    <location>
        <position position="101"/>
    </location>
    <ligand>
        <name>ATP</name>
        <dbReference type="ChEBI" id="CHEBI:30616"/>
    </ligand>
</feature>
<dbReference type="HAMAP" id="MF_00200">
    <property type="entry name" value="RTC"/>
    <property type="match status" value="1"/>
</dbReference>
<evidence type="ECO:0000256" key="2">
    <source>
        <dbReference type="ARBA" id="ARBA00021428"/>
    </source>
</evidence>
<gene>
    <name evidence="5" type="primary">rtcA</name>
    <name evidence="9" type="ORF">DRJ31_00305</name>
    <name evidence="10" type="ORF">DRJ33_04460</name>
</gene>
<feature type="domain" description="RNA 3'-terminal phosphate cyclase" evidence="7">
    <location>
        <begin position="9"/>
        <end position="335"/>
    </location>
</feature>
<dbReference type="InterPro" id="IPR000228">
    <property type="entry name" value="RNA3'_term_phos_cyc"/>
</dbReference>
<comment type="catalytic activity">
    <reaction evidence="5">
        <text>a 3'-end 3'-phospho-ribonucleotide-RNA + ATP = a 3'-end 2',3'-cyclophospho-ribonucleotide-RNA + AMP + diphosphate</text>
        <dbReference type="Rhea" id="RHEA:23976"/>
        <dbReference type="Rhea" id="RHEA-COMP:10463"/>
        <dbReference type="Rhea" id="RHEA-COMP:10464"/>
        <dbReference type="ChEBI" id="CHEBI:30616"/>
        <dbReference type="ChEBI" id="CHEBI:33019"/>
        <dbReference type="ChEBI" id="CHEBI:83062"/>
        <dbReference type="ChEBI" id="CHEBI:83064"/>
        <dbReference type="ChEBI" id="CHEBI:456215"/>
        <dbReference type="EC" id="6.5.1.4"/>
    </reaction>
</comment>
<dbReference type="InterPro" id="IPR020719">
    <property type="entry name" value="RNA3'_term_phos_cycl-like_CS"/>
</dbReference>
<organism evidence="9 12">
    <name type="scientific">Thermoproteota archaeon</name>
    <dbReference type="NCBI Taxonomy" id="2056631"/>
    <lineage>
        <taxon>Archaea</taxon>
        <taxon>Thermoproteota</taxon>
    </lineage>
</organism>
<dbReference type="GO" id="GO:0005524">
    <property type="term" value="F:ATP binding"/>
    <property type="evidence" value="ECO:0007669"/>
    <property type="project" value="UniProtKB-KW"/>
</dbReference>
<reference evidence="11 12" key="1">
    <citation type="submission" date="2018-06" db="EMBL/GenBank/DDBJ databases">
        <title>Extensive metabolic versatility and redundancy in microbially diverse, dynamic hydrothermal sediments.</title>
        <authorList>
            <person name="Dombrowski N."/>
            <person name="Teske A."/>
            <person name="Baker B.J."/>
        </authorList>
    </citation>
    <scope>NUCLEOTIDE SEQUENCE [LARGE SCALE GENOMIC DNA]</scope>
    <source>
        <strain evidence="10">B34_G17</strain>
        <strain evidence="9">B66_G16</strain>
    </source>
</reference>
<evidence type="ECO:0000259" key="8">
    <source>
        <dbReference type="Pfam" id="PF05189"/>
    </source>
</evidence>
<sequence>MLIEIDGSYGEGGGQILRTAIALSAVTGKPVKVYNIRAKRPKPGLQAQHLTGVKAVAMITKADVKGLQIGSMEVVFHPKVIQPGKYTFDVGTAGSISLVLQSLLPALAFAPAPVELEITGGTDVSWSPPIDYMRNVFIPMVGKMGYRIDMKTLRRGHYPKGGGKVVVRAEPVERLKPVELIEQGSVIKISGISHCVRLPKHVASRQAMAAKQVLQAKGFKDVELLEEYYPPEKDPHLGPGSGIVLWAHTSANTIIGADALGSPGKPAEKVGEEAATKLIEEISSGAAVDSHMGDMLIPYIALASGFSKIKVSKLTLHAQTAIAVVEKFLDVSFKVDGELEKTSTISVYGVGFTKRK</sequence>
<dbReference type="NCBIfam" id="NF003246">
    <property type="entry name" value="PRK04204.1-2"/>
    <property type="match status" value="1"/>
</dbReference>
<dbReference type="InterPro" id="IPR036553">
    <property type="entry name" value="RPTC_insert"/>
</dbReference>
<proteinExistence type="inferred from homology"/>
<keyword evidence="4 5" id="KW-0547">Nucleotide-binding</keyword>
<evidence type="ECO:0000313" key="10">
    <source>
        <dbReference type="EMBL" id="RLE52134.1"/>
    </source>
</evidence>
<keyword evidence="5" id="KW-0963">Cytoplasm</keyword>
<comment type="subcellular location">
    <subcellularLocation>
        <location evidence="5">Cytoplasm</location>
    </subcellularLocation>
</comment>
<evidence type="ECO:0000256" key="4">
    <source>
        <dbReference type="ARBA" id="ARBA00022741"/>
    </source>
</evidence>
<comment type="caution">
    <text evidence="9">The sequence shown here is derived from an EMBL/GenBank/DDBJ whole genome shotgun (WGS) entry which is preliminary data.</text>
</comment>
<dbReference type="PIRSF" id="PIRSF005378">
    <property type="entry name" value="RNA3'_term_phos_cycl_euk"/>
    <property type="match status" value="1"/>
</dbReference>
<evidence type="ECO:0000256" key="1">
    <source>
        <dbReference type="ARBA" id="ARBA00009206"/>
    </source>
</evidence>
<name>A0A497EVK3_9CREN</name>
<keyword evidence="5" id="KW-0067">ATP-binding</keyword>
<keyword evidence="3 5" id="KW-0436">Ligase</keyword>
<comment type="caution">
    <text evidence="5">Lacks conserved residue(s) required for the propagation of feature annotation.</text>
</comment>
<accession>A0A497EVK3</accession>
<dbReference type="AlphaFoldDB" id="A0A497EVK3"/>
<evidence type="ECO:0000256" key="5">
    <source>
        <dbReference type="HAMAP-Rule" id="MF_00200"/>
    </source>
</evidence>
<dbReference type="Pfam" id="PF01137">
    <property type="entry name" value="RTC"/>
    <property type="match status" value="1"/>
</dbReference>
<dbReference type="Gene3D" id="3.65.10.20">
    <property type="entry name" value="RNA 3'-terminal phosphate cyclase domain"/>
    <property type="match status" value="1"/>
</dbReference>
<dbReference type="PANTHER" id="PTHR11096">
    <property type="entry name" value="RNA 3' TERMINAL PHOSPHATE CYCLASE"/>
    <property type="match status" value="1"/>
</dbReference>
<dbReference type="NCBIfam" id="TIGR03399">
    <property type="entry name" value="RNA_3prim_cycl"/>
    <property type="match status" value="1"/>
</dbReference>
<dbReference type="PANTHER" id="PTHR11096:SF0">
    <property type="entry name" value="RNA 3'-TERMINAL PHOSPHATE CYCLASE"/>
    <property type="match status" value="1"/>
</dbReference>
<comment type="function">
    <text evidence="5">Catalyzes the conversion of 3'-phosphate to a 2',3'-cyclic phosphodiester at the end of RNA. The mechanism of action of the enzyme occurs in 3 steps: (A) adenylation of the enzyme by ATP; (B) transfer of adenylate to an RNA-N3'P to produce RNA-N3'PP5'A; (C) and attack of the adjacent 2'-hydroxyl on the 3'-phosphorus in the diester linkage to produce the cyclic end product. The biological role of this enzyme is unknown but it is likely to function in some aspects of cellular RNA processing.</text>
</comment>
<dbReference type="GO" id="GO:0003963">
    <property type="term" value="F:RNA-3'-phosphate cyclase activity"/>
    <property type="evidence" value="ECO:0007669"/>
    <property type="project" value="UniProtKB-UniRule"/>
</dbReference>
<dbReference type="InterPro" id="IPR037136">
    <property type="entry name" value="RNA3'_phos_cyclase_dom_sf"/>
</dbReference>
<dbReference type="Proteomes" id="UP000272051">
    <property type="component" value="Unassembled WGS sequence"/>
</dbReference>
<dbReference type="EMBL" id="QMQV01000001">
    <property type="protein sequence ID" value="RLE50760.1"/>
    <property type="molecule type" value="Genomic_DNA"/>
</dbReference>
<dbReference type="EMBL" id="QMQX01000066">
    <property type="protein sequence ID" value="RLE52134.1"/>
    <property type="molecule type" value="Genomic_DNA"/>
</dbReference>
<dbReference type="SUPFAM" id="SSF55205">
    <property type="entry name" value="EPT/RTPC-like"/>
    <property type="match status" value="2"/>
</dbReference>
<dbReference type="InterPro" id="IPR013791">
    <property type="entry name" value="RNA3'-term_phos_cycl_insert"/>
</dbReference>